<feature type="transmembrane region" description="Helical" evidence="5">
    <location>
        <begin position="40"/>
        <end position="57"/>
    </location>
</feature>
<dbReference type="Proteomes" id="UP000240243">
    <property type="component" value="Unassembled WGS sequence"/>
</dbReference>
<feature type="domain" description="O-antigen ligase-related" evidence="6">
    <location>
        <begin position="191"/>
        <end position="313"/>
    </location>
</feature>
<feature type="transmembrane region" description="Helical" evidence="5">
    <location>
        <begin position="88"/>
        <end position="108"/>
    </location>
</feature>
<dbReference type="Pfam" id="PF04932">
    <property type="entry name" value="Wzy_C"/>
    <property type="match status" value="1"/>
</dbReference>
<keyword evidence="2 5" id="KW-0812">Transmembrane</keyword>
<gene>
    <name evidence="7" type="ORF">C7H85_09860</name>
</gene>
<feature type="transmembrane region" description="Helical" evidence="5">
    <location>
        <begin position="189"/>
        <end position="208"/>
    </location>
</feature>
<feature type="transmembrane region" description="Helical" evidence="5">
    <location>
        <begin position="120"/>
        <end position="139"/>
    </location>
</feature>
<evidence type="ECO:0000256" key="3">
    <source>
        <dbReference type="ARBA" id="ARBA00022989"/>
    </source>
</evidence>
<feature type="transmembrane region" description="Helical" evidence="5">
    <location>
        <begin position="6"/>
        <end position="28"/>
    </location>
</feature>
<evidence type="ECO:0000313" key="8">
    <source>
        <dbReference type="Proteomes" id="UP000240243"/>
    </source>
</evidence>
<feature type="transmembrane region" description="Helical" evidence="5">
    <location>
        <begin position="160"/>
        <end position="177"/>
    </location>
</feature>
<sequence length="464" mass="50823">MSDKLSGFLAGGLLLATLLIPAFSWLLPLLSYDTQRLGQLLLLALLVVFLIAARAPLLAGYRLLAWFLFWGLASAGINGLVLDQLVEVSLFALLLLAVYITATLIDRYPAALALWVKPCWLLSALAYVLIALVYLIVLYRLQGGVSGHEPMHGFINPRFFNQYQGWLLPVLTGLLFLPRPTWLSAPTWWGLLLLSLGMHWALIWQTQGRGLLLGRPGRRFALATLGVAVLGAILAWLLFDAPGLDPERSRLLSAGLSSREQLWARAIEQISHHPWFGVGPMQLAADTVAGPRHPHSAPLQLAAEWGLPALGMVLVLLVWAAVRWLRLARTVVLGRVSSRVEPVWFVMLTAAMATAALQSLLSGVIVMPVSQLMLVLVLGMAFGLYRSYRPGPSLSARSTAAVKLLAVLALMVLAAYVTESREHVEHTYERGRGQQGQGETLRLAPRFWSDGRLSAQPVATLARE</sequence>
<comment type="caution">
    <text evidence="7">The sequence shown here is derived from an EMBL/GenBank/DDBJ whole genome shotgun (WGS) entry which is preliminary data.</text>
</comment>
<protein>
    <recommendedName>
        <fullName evidence="6">O-antigen ligase-related domain-containing protein</fullName>
    </recommendedName>
</protein>
<dbReference type="InterPro" id="IPR051533">
    <property type="entry name" value="WaaL-like"/>
</dbReference>
<evidence type="ECO:0000313" key="7">
    <source>
        <dbReference type="EMBL" id="PSJ45679.1"/>
    </source>
</evidence>
<keyword evidence="4 5" id="KW-0472">Membrane</keyword>
<evidence type="ECO:0000256" key="5">
    <source>
        <dbReference type="SAM" id="Phobius"/>
    </source>
</evidence>
<feature type="transmembrane region" description="Helical" evidence="5">
    <location>
        <begin position="371"/>
        <end position="388"/>
    </location>
</feature>
<feature type="transmembrane region" description="Helical" evidence="5">
    <location>
        <begin position="343"/>
        <end position="365"/>
    </location>
</feature>
<name>A0A2P7R633_9GAMM</name>
<keyword evidence="8" id="KW-1185">Reference proteome</keyword>
<dbReference type="RefSeq" id="WP_106729542.1">
    <property type="nucleotide sequence ID" value="NZ_PXYG01000003.1"/>
</dbReference>
<dbReference type="PANTHER" id="PTHR37422">
    <property type="entry name" value="TEICHURONIC ACID BIOSYNTHESIS PROTEIN TUAE"/>
    <property type="match status" value="1"/>
</dbReference>
<feature type="transmembrane region" description="Helical" evidence="5">
    <location>
        <begin position="400"/>
        <end position="418"/>
    </location>
</feature>
<dbReference type="PANTHER" id="PTHR37422:SF13">
    <property type="entry name" value="LIPOPOLYSACCHARIDE BIOSYNTHESIS PROTEIN PA4999-RELATED"/>
    <property type="match status" value="1"/>
</dbReference>
<evidence type="ECO:0000259" key="6">
    <source>
        <dbReference type="Pfam" id="PF04932"/>
    </source>
</evidence>
<comment type="subcellular location">
    <subcellularLocation>
        <location evidence="1">Membrane</location>
        <topology evidence="1">Multi-pass membrane protein</topology>
    </subcellularLocation>
</comment>
<accession>A0A2P7R633</accession>
<evidence type="ECO:0000256" key="4">
    <source>
        <dbReference type="ARBA" id="ARBA00023136"/>
    </source>
</evidence>
<dbReference type="GO" id="GO:0016020">
    <property type="term" value="C:membrane"/>
    <property type="evidence" value="ECO:0007669"/>
    <property type="project" value="UniProtKB-SubCell"/>
</dbReference>
<feature type="transmembrane region" description="Helical" evidence="5">
    <location>
        <begin position="220"/>
        <end position="239"/>
    </location>
</feature>
<feature type="transmembrane region" description="Helical" evidence="5">
    <location>
        <begin position="305"/>
        <end position="322"/>
    </location>
</feature>
<dbReference type="EMBL" id="PXYG01000003">
    <property type="protein sequence ID" value="PSJ45679.1"/>
    <property type="molecule type" value="Genomic_DNA"/>
</dbReference>
<feature type="transmembrane region" description="Helical" evidence="5">
    <location>
        <begin position="63"/>
        <end position="81"/>
    </location>
</feature>
<evidence type="ECO:0000256" key="2">
    <source>
        <dbReference type="ARBA" id="ARBA00022692"/>
    </source>
</evidence>
<proteinExistence type="predicted"/>
<reference evidence="7 8" key="1">
    <citation type="submission" date="2018-03" db="EMBL/GenBank/DDBJ databases">
        <title>The draft genome of Zobellella sp. 59N8.</title>
        <authorList>
            <person name="Liu L."/>
            <person name="Li L."/>
            <person name="Zhang X."/>
            <person name="Liang L."/>
            <person name="Wang T."/>
        </authorList>
    </citation>
    <scope>NUCLEOTIDE SEQUENCE [LARGE SCALE GENOMIC DNA]</scope>
    <source>
        <strain evidence="7 8">59N8</strain>
    </source>
</reference>
<dbReference type="InterPro" id="IPR007016">
    <property type="entry name" value="O-antigen_ligase-rel_domated"/>
</dbReference>
<organism evidence="7 8">
    <name type="scientific">Zobellella endophytica</name>
    <dbReference type="NCBI Taxonomy" id="2116700"/>
    <lineage>
        <taxon>Bacteria</taxon>
        <taxon>Pseudomonadati</taxon>
        <taxon>Pseudomonadota</taxon>
        <taxon>Gammaproteobacteria</taxon>
        <taxon>Aeromonadales</taxon>
        <taxon>Aeromonadaceae</taxon>
        <taxon>Zobellella</taxon>
    </lineage>
</organism>
<dbReference type="AlphaFoldDB" id="A0A2P7R633"/>
<dbReference type="OrthoDB" id="5735959at2"/>
<evidence type="ECO:0000256" key="1">
    <source>
        <dbReference type="ARBA" id="ARBA00004141"/>
    </source>
</evidence>
<keyword evidence="3 5" id="KW-1133">Transmembrane helix</keyword>